<evidence type="ECO:0000313" key="2">
    <source>
        <dbReference type="Proteomes" id="UP000225215"/>
    </source>
</evidence>
<evidence type="ECO:0000313" key="1">
    <source>
        <dbReference type="EMBL" id="APU01653.1"/>
    </source>
</evidence>
<accession>A0A219YD67</accession>
<reference evidence="1 2" key="1">
    <citation type="journal article" date="2017" name="Sci. Rep.">
        <title>Characterization and diversity of phages infecting Aeromonas salmonicida subsp. salmonicida.</title>
        <authorList>
            <person name="Vincent A.T."/>
            <person name="Paquet V.E."/>
            <person name="Bernatchez A."/>
            <person name="Tremblay D.M."/>
            <person name="Moineau S."/>
            <person name="Charette S.J."/>
        </authorList>
    </citation>
    <scope>NUCLEOTIDE SEQUENCE [LARGE SCALE GENOMIC DNA]</scope>
</reference>
<dbReference type="Proteomes" id="UP000225215">
    <property type="component" value="Segment"/>
</dbReference>
<name>A0A219YD67_9CAUD</name>
<protein>
    <submittedName>
        <fullName evidence="1">Uncharacterized protein</fullName>
    </submittedName>
</protein>
<dbReference type="EMBL" id="KY290955">
    <property type="protein sequence ID" value="APU01653.1"/>
    <property type="molecule type" value="Genomic_DNA"/>
</dbReference>
<proteinExistence type="predicted"/>
<sequence>MKNYPYFRSSVLDVFCKKTSLYPPSEIFFGLVNPSSQQKKAEVRIAGICEELYALEVGTLRDLRTAMNDVLVLEQFHENIKSSVFIEKCAILQAHVKYAMECLNAMMKKDPLLKQYFDWGLTKDEINSTIFNIVVAKIDDLDPKDIATIQNPIITSEYNRIKGLKK</sequence>
<organism evidence="1 2">
    <name type="scientific">Aeromonas phage 65.2</name>
    <dbReference type="NCBI Taxonomy" id="1932896"/>
    <lineage>
        <taxon>Viruses</taxon>
        <taxon>Duplodnaviria</taxon>
        <taxon>Heunggongvirae</taxon>
        <taxon>Uroviricota</taxon>
        <taxon>Caudoviricetes</taxon>
        <taxon>Pantevenvirales</taxon>
        <taxon>Straboviridae</taxon>
        <taxon>Emmerichvirinae</taxon>
        <taxon>Ishigurovirus</taxon>
        <taxon>Ishigurovirus osborne</taxon>
    </lineage>
</organism>